<dbReference type="PROSITE" id="PS51257">
    <property type="entry name" value="PROKAR_LIPOPROTEIN"/>
    <property type="match status" value="1"/>
</dbReference>
<evidence type="ECO:0000313" key="3">
    <source>
        <dbReference type="EMBL" id="ROZ82839.1"/>
    </source>
</evidence>
<dbReference type="InterPro" id="IPR005586">
    <property type="entry name" value="ABC_trans_aux"/>
</dbReference>
<dbReference type="EMBL" id="RKKU01000019">
    <property type="protein sequence ID" value="ROZ82839.1"/>
    <property type="molecule type" value="Genomic_DNA"/>
</dbReference>
<feature type="domain" description="ABC-type transport auxiliary lipoprotein component" evidence="2">
    <location>
        <begin position="34"/>
        <end position="192"/>
    </location>
</feature>
<organism evidence="3 4">
    <name type="scientific">Pseudomonas neustonica</name>
    <dbReference type="NCBI Taxonomy" id="2487346"/>
    <lineage>
        <taxon>Bacteria</taxon>
        <taxon>Pseudomonadati</taxon>
        <taxon>Pseudomonadota</taxon>
        <taxon>Gammaproteobacteria</taxon>
        <taxon>Pseudomonadales</taxon>
        <taxon>Pseudomonadaceae</taxon>
        <taxon>Pseudomonas</taxon>
    </lineage>
</organism>
<feature type="signal peptide" evidence="1">
    <location>
        <begin position="1"/>
        <end position="21"/>
    </location>
</feature>
<name>A0ABX9XI30_9PSED</name>
<evidence type="ECO:0000259" key="2">
    <source>
        <dbReference type="Pfam" id="PF03886"/>
    </source>
</evidence>
<gene>
    <name evidence="3" type="ORF">EF096_13920</name>
</gene>
<evidence type="ECO:0000256" key="1">
    <source>
        <dbReference type="SAM" id="SignalP"/>
    </source>
</evidence>
<proteinExistence type="predicted"/>
<dbReference type="Proteomes" id="UP000275199">
    <property type="component" value="Unassembled WGS sequence"/>
</dbReference>
<keyword evidence="4" id="KW-1185">Reference proteome</keyword>
<feature type="chain" id="PRO_5045463470" description="ABC-type transport auxiliary lipoprotein component domain-containing protein" evidence="1">
    <location>
        <begin position="22"/>
        <end position="213"/>
    </location>
</feature>
<accession>A0ABX9XI30</accession>
<protein>
    <recommendedName>
        <fullName evidence="2">ABC-type transport auxiliary lipoprotein component domain-containing protein</fullName>
    </recommendedName>
</protein>
<keyword evidence="1" id="KW-0732">Signal</keyword>
<dbReference type="SUPFAM" id="SSF159594">
    <property type="entry name" value="XCC0632-like"/>
    <property type="match status" value="1"/>
</dbReference>
<sequence>MIQRRVVQIGAALLALSLASACSVLPESAPTTFYQLPTPQLEPNQAQPMRLSLRITTPDASYALQTPRIMVSPDENTINSYEGARWSDPNTALMREHLIQAFQQDGSFRTVSNESHALQADVHLYSDLRQFQTRYVDGVPEIAVTLDAKLVDPTSRQVIAARHFQLTRELDSPEVPAVVAGLGAASDELARELISWSRTSLARLDAARVAEQP</sequence>
<evidence type="ECO:0000313" key="4">
    <source>
        <dbReference type="Proteomes" id="UP000275199"/>
    </source>
</evidence>
<dbReference type="Gene3D" id="3.40.50.10610">
    <property type="entry name" value="ABC-type transport auxiliary lipoprotein component"/>
    <property type="match status" value="1"/>
</dbReference>
<reference evidence="3 4" key="1">
    <citation type="submission" date="2018-11" db="EMBL/GenBank/DDBJ databases">
        <authorList>
            <person name="Jang G.I."/>
            <person name="Hwang C.Y."/>
        </authorList>
    </citation>
    <scope>NUCLEOTIDE SEQUENCE [LARGE SCALE GENOMIC DNA]</scope>
    <source>
        <strain evidence="3 4">SSM26</strain>
    </source>
</reference>
<dbReference type="Pfam" id="PF03886">
    <property type="entry name" value="ABC_trans_aux"/>
    <property type="match status" value="1"/>
</dbReference>
<dbReference type="RefSeq" id="WP_123890391.1">
    <property type="nucleotide sequence ID" value="NZ_RKKU01000019.1"/>
</dbReference>
<comment type="caution">
    <text evidence="3">The sequence shown here is derived from an EMBL/GenBank/DDBJ whole genome shotgun (WGS) entry which is preliminary data.</text>
</comment>